<organism evidence="2 3">
    <name type="scientific">Malus domestica</name>
    <name type="common">Apple</name>
    <name type="synonym">Pyrus malus</name>
    <dbReference type="NCBI Taxonomy" id="3750"/>
    <lineage>
        <taxon>Eukaryota</taxon>
        <taxon>Viridiplantae</taxon>
        <taxon>Streptophyta</taxon>
        <taxon>Embryophyta</taxon>
        <taxon>Tracheophyta</taxon>
        <taxon>Spermatophyta</taxon>
        <taxon>Magnoliopsida</taxon>
        <taxon>eudicotyledons</taxon>
        <taxon>Gunneridae</taxon>
        <taxon>Pentapetalae</taxon>
        <taxon>rosids</taxon>
        <taxon>fabids</taxon>
        <taxon>Rosales</taxon>
        <taxon>Rosaceae</taxon>
        <taxon>Amygdaloideae</taxon>
        <taxon>Maleae</taxon>
        <taxon>Malus</taxon>
    </lineage>
</organism>
<sequence length="172" mass="18876">MEPETSELPKGLLRRSTPLNDVGCYNPPPLGARHPHQHTSGQGLTLIPNCYIPAQTPTTSQARLRRSMILSALGHDHAITVLFLGTHGRTTSQWVIHHGIALARTQPETSKLPKGLVLSRDENIHIRLRGSTPLYNVRCYTINIIKGSPTEIPSLNPFFPTAPSVGIPFTII</sequence>
<dbReference type="AlphaFoldDB" id="A0A498K0H8"/>
<evidence type="ECO:0000313" key="3">
    <source>
        <dbReference type="Proteomes" id="UP000290289"/>
    </source>
</evidence>
<reference evidence="2 3" key="1">
    <citation type="submission" date="2018-10" db="EMBL/GenBank/DDBJ databases">
        <title>A high-quality apple genome assembly.</title>
        <authorList>
            <person name="Hu J."/>
        </authorList>
    </citation>
    <scope>NUCLEOTIDE SEQUENCE [LARGE SCALE GENOMIC DNA]</scope>
    <source>
        <strain evidence="3">cv. HFTH1</strain>
        <tissue evidence="2">Young leaf</tissue>
    </source>
</reference>
<proteinExistence type="predicted"/>
<protein>
    <submittedName>
        <fullName evidence="2">Uncharacterized protein</fullName>
    </submittedName>
</protein>
<dbReference type="Proteomes" id="UP000290289">
    <property type="component" value="Chromosome 5"/>
</dbReference>
<evidence type="ECO:0000313" key="2">
    <source>
        <dbReference type="EMBL" id="RXH98861.1"/>
    </source>
</evidence>
<feature type="region of interest" description="Disordered" evidence="1">
    <location>
        <begin position="1"/>
        <end position="20"/>
    </location>
</feature>
<name>A0A498K0H8_MALDO</name>
<gene>
    <name evidence="2" type="ORF">DVH24_011186</name>
</gene>
<comment type="caution">
    <text evidence="2">The sequence shown here is derived from an EMBL/GenBank/DDBJ whole genome shotgun (WGS) entry which is preliminary data.</text>
</comment>
<dbReference type="EMBL" id="RDQH01000331">
    <property type="protein sequence ID" value="RXH98861.1"/>
    <property type="molecule type" value="Genomic_DNA"/>
</dbReference>
<keyword evidence="3" id="KW-1185">Reference proteome</keyword>
<evidence type="ECO:0000256" key="1">
    <source>
        <dbReference type="SAM" id="MobiDB-lite"/>
    </source>
</evidence>
<accession>A0A498K0H8</accession>